<evidence type="ECO:0000313" key="3">
    <source>
        <dbReference type="EMBL" id="SJN43198.1"/>
    </source>
</evidence>
<evidence type="ECO:0000313" key="4">
    <source>
        <dbReference type="Proteomes" id="UP000188342"/>
    </source>
</evidence>
<feature type="transmembrane region" description="Helical" evidence="1">
    <location>
        <begin position="170"/>
        <end position="189"/>
    </location>
</feature>
<reference evidence="3 4" key="1">
    <citation type="submission" date="2017-02" db="EMBL/GenBank/DDBJ databases">
        <authorList>
            <person name="Peterson S.W."/>
        </authorList>
    </citation>
    <scope>NUCLEOTIDE SEQUENCE [LARGE SCALE GENOMIC DNA]</scope>
    <source>
        <strain evidence="3 4">LSP_Lj1</strain>
    </source>
</reference>
<dbReference type="InterPro" id="IPR003675">
    <property type="entry name" value="Rce1/LyrA-like_dom"/>
</dbReference>
<accession>A0A1R4KFZ3</accession>
<keyword evidence="4" id="KW-1185">Reference proteome</keyword>
<feature type="transmembrane region" description="Helical" evidence="1">
    <location>
        <begin position="79"/>
        <end position="99"/>
    </location>
</feature>
<dbReference type="RefSeq" id="WP_179110721.1">
    <property type="nucleotide sequence ID" value="NZ_FUKQ01000052.1"/>
</dbReference>
<dbReference type="AlphaFoldDB" id="A0A1R4KFZ3"/>
<feature type="transmembrane region" description="Helical" evidence="1">
    <location>
        <begin position="38"/>
        <end position="59"/>
    </location>
</feature>
<dbReference type="EMBL" id="FUKQ01000052">
    <property type="protein sequence ID" value="SJN43198.1"/>
    <property type="molecule type" value="Genomic_DNA"/>
</dbReference>
<evidence type="ECO:0000259" key="2">
    <source>
        <dbReference type="Pfam" id="PF02517"/>
    </source>
</evidence>
<feature type="transmembrane region" description="Helical" evidence="1">
    <location>
        <begin position="201"/>
        <end position="226"/>
    </location>
</feature>
<dbReference type="Proteomes" id="UP000188342">
    <property type="component" value="Unassembled WGS sequence"/>
</dbReference>
<dbReference type="Pfam" id="PF02517">
    <property type="entry name" value="Rce1-like"/>
    <property type="match status" value="1"/>
</dbReference>
<evidence type="ECO:0000256" key="1">
    <source>
        <dbReference type="SAM" id="Phobius"/>
    </source>
</evidence>
<gene>
    <name evidence="3" type="ORF">FM114_14070</name>
</gene>
<feature type="transmembrane region" description="Helical" evidence="1">
    <location>
        <begin position="105"/>
        <end position="125"/>
    </location>
</feature>
<keyword evidence="3" id="KW-0645">Protease</keyword>
<keyword evidence="1" id="KW-0472">Membrane</keyword>
<feature type="transmembrane region" description="Helical" evidence="1">
    <location>
        <begin position="137"/>
        <end position="158"/>
    </location>
</feature>
<keyword evidence="3" id="KW-0378">Hydrolase</keyword>
<dbReference type="GO" id="GO:0080120">
    <property type="term" value="P:CAAX-box protein maturation"/>
    <property type="evidence" value="ECO:0007669"/>
    <property type="project" value="UniProtKB-ARBA"/>
</dbReference>
<sequence length="280" mass="29079">MGDRRDLVWAALAFGGVCAVNAVTGASGLASWERRVFAAPALSALLAFFLVGLCVLAAARLTPTQAGLNASQPARWLEIGCMALGVLGPIGGMAFGVAGDPRHAPGAWIILVAQLLCLPLLGVFLRKTRRVEQASGTHVVAGLLAAVAVTVVAMAALAPALPAAARALHLLHLLVLVGIGEELVFRGVVQGLLDRSWGMPWRVWGADVGWGWLVQALLFGLVHPLVAGDPGLWPWGLWTAASGLCFGWLRARSGTILAPAMVHGVTDAIGLVLVPLLVMS</sequence>
<feature type="transmembrane region" description="Helical" evidence="1">
    <location>
        <begin position="256"/>
        <end position="278"/>
    </location>
</feature>
<keyword evidence="1" id="KW-0812">Transmembrane</keyword>
<organism evidence="3 4">
    <name type="scientific">Luteococcus japonicus LSP_Lj1</name>
    <dbReference type="NCBI Taxonomy" id="1255658"/>
    <lineage>
        <taxon>Bacteria</taxon>
        <taxon>Bacillati</taxon>
        <taxon>Actinomycetota</taxon>
        <taxon>Actinomycetes</taxon>
        <taxon>Propionibacteriales</taxon>
        <taxon>Propionibacteriaceae</taxon>
        <taxon>Luteococcus</taxon>
    </lineage>
</organism>
<dbReference type="GO" id="GO:0006508">
    <property type="term" value="P:proteolysis"/>
    <property type="evidence" value="ECO:0007669"/>
    <property type="project" value="UniProtKB-KW"/>
</dbReference>
<feature type="transmembrane region" description="Helical" evidence="1">
    <location>
        <begin position="232"/>
        <end position="249"/>
    </location>
</feature>
<keyword evidence="1" id="KW-1133">Transmembrane helix</keyword>
<dbReference type="STRING" id="1255658.FM114_14070"/>
<proteinExistence type="predicted"/>
<feature type="domain" description="CAAX prenyl protease 2/Lysostaphin resistance protein A-like" evidence="2">
    <location>
        <begin position="167"/>
        <end position="269"/>
    </location>
</feature>
<name>A0A1R4KFZ3_9ACTN</name>
<protein>
    <submittedName>
        <fullName evidence="3">CAAX amino terminal protease family</fullName>
    </submittedName>
</protein>
<dbReference type="GO" id="GO:0004175">
    <property type="term" value="F:endopeptidase activity"/>
    <property type="evidence" value="ECO:0007669"/>
    <property type="project" value="UniProtKB-ARBA"/>
</dbReference>